<feature type="domain" description="Translocation and assembly module TamB C-terminal" evidence="7">
    <location>
        <begin position="976"/>
        <end position="1313"/>
    </location>
</feature>
<organism evidence="8 9">
    <name type="scientific">Shewanella japonica</name>
    <dbReference type="NCBI Taxonomy" id="93973"/>
    <lineage>
        <taxon>Bacteria</taxon>
        <taxon>Pseudomonadati</taxon>
        <taxon>Pseudomonadota</taxon>
        <taxon>Gammaproteobacteria</taxon>
        <taxon>Alteromonadales</taxon>
        <taxon>Shewanellaceae</taxon>
        <taxon>Shewanella</taxon>
    </lineage>
</organism>
<evidence type="ECO:0000313" key="8">
    <source>
        <dbReference type="EMBL" id="ARD22939.1"/>
    </source>
</evidence>
<keyword evidence="9" id="KW-1185">Reference proteome</keyword>
<evidence type="ECO:0000256" key="6">
    <source>
        <dbReference type="SAM" id="Phobius"/>
    </source>
</evidence>
<evidence type="ECO:0000256" key="2">
    <source>
        <dbReference type="ARBA" id="ARBA00022692"/>
    </source>
</evidence>
<dbReference type="PANTHER" id="PTHR36985">
    <property type="entry name" value="TRANSLOCATION AND ASSEMBLY MODULE SUBUNIT TAMB"/>
    <property type="match status" value="1"/>
</dbReference>
<sequence>MTDSMPPKTENSNQHDSSSLAHIPASKPPKSFLGRCWQAFKLCTRTAIYIPLLLLMLIAILIGTPIGAQISVMLANQFVPNLALNLKSGTINNQLEFTTARWSMDGVAVEVEGLSLSWVPTCLFNKQICVDNLFADDVTVIVQTDQFADDEPSKPSENDNAKDTNNEDASEQQSPSPLILPVTIGLNQLDLSGVKVTVNDMRYNAGRLQGKALWNKSGLRVNYLHSEGLLVDIPLGESSQQDTADAQATSSPDNQDKNVSSSELETWAMSNLPAVYMTFPIYVDELITHDSVMKLGNRTDNFSHISLTGSYVEYLIDVQALSVSHDYGEASLVGDISLNHDYPMNIDAKFNLSKVTEVPELTQQKIAIEAENGFDNLSLLVSATGDVDIDFEAIIELSKPEMDYQIEIAQANINWPLDKSDYTARLSKLTSKGNIHQQSAIFSGEFLSPYHPLLVLDANIELSQNELIISHLDVESEAGNLVADGNLNFDDKVSWSAQLATSSLQLDKIPYLYELTELASNIDGSLLSAGVIDDEQWQITVEDADLSGTLNDFPLTVKGNIDFNDKFAINADNLQASALGAELLINGQASRFWDVDAELSVPDVSQWLPNAKGEIYAKIDVTGDDTQPIVDVSGRVSNVKFADIDIEQLTLKGHYLPLNEHQFTLNINNNQLSWQQIDLTELTLSAEGTLAEQKIKLNTQGDIALNTQINNQFNEQKQTFNTDINSLVISNLLGAWQINNPVNIQWDQLNQDGQITPFCLIQTHSSLCLNQQGRFGTQGDLSLSINGQPGNLLQPLLPPRLNWTGESDLEATAQWSETDKLKANIALLLNGGDIALRRTENDRINLHYDTIKLDAVIDETQLKSSLTVSAENIAEINSQISISNDEERALTGFIKADTINIGPLRGFFPKLATLEGLFAADLSILGNLTQPEVQGSLSLENGALATTNNPTLIDDITLAMQLKGQQAKVDGTLAMGDGKASVAGTLAWPDGRFSGDIDILGDKLAFIQPPIAILDISPDINITFDTTQLAIKGNVEIPTGEITVVQLAEGGVAVSSDVVFNDSISEKEQQTSPYAVVSDLNIKVGNELLIDGMGLSGKLRGTLLLQQQAFKPPLLFGDIKVTNGSYKFMGQTLTISTGEVQFSGPTEVPNLNIEAVREIKDEDLTAGVRVTGTAMQPEVTLFSSPAKEQAEILSYIITGAGFSNSSNEQNNALMMGAALSLGSQLGGGAINNIGSTATGLIEKFGFSNVQLDANDEGRFAISGYIGEDLMVKYGIGVFNPGYEMTVRYYILSQLYLETVSGTINQSLDIYYSFNVD</sequence>
<feature type="region of interest" description="Disordered" evidence="5">
    <location>
        <begin position="1"/>
        <end position="21"/>
    </location>
</feature>
<dbReference type="InterPro" id="IPR007452">
    <property type="entry name" value="TamB_C"/>
</dbReference>
<gene>
    <name evidence="8" type="ORF">SJ2017_2652</name>
</gene>
<feature type="region of interest" description="Disordered" evidence="5">
    <location>
        <begin position="238"/>
        <end position="262"/>
    </location>
</feature>
<evidence type="ECO:0000259" key="7">
    <source>
        <dbReference type="Pfam" id="PF04357"/>
    </source>
</evidence>
<keyword evidence="4 6" id="KW-0472">Membrane</keyword>
<feature type="compositionally biased region" description="Polar residues" evidence="5">
    <location>
        <begin position="1"/>
        <end position="20"/>
    </location>
</feature>
<comment type="subcellular location">
    <subcellularLocation>
        <location evidence="1">Membrane</location>
        <topology evidence="1">Single-pass membrane protein</topology>
    </subcellularLocation>
</comment>
<name>A0ABN4YMN1_9GAMM</name>
<keyword evidence="2 6" id="KW-0812">Transmembrane</keyword>
<evidence type="ECO:0000256" key="5">
    <source>
        <dbReference type="SAM" id="MobiDB-lite"/>
    </source>
</evidence>
<evidence type="ECO:0000256" key="1">
    <source>
        <dbReference type="ARBA" id="ARBA00004167"/>
    </source>
</evidence>
<dbReference type="EMBL" id="CP020472">
    <property type="protein sequence ID" value="ARD22939.1"/>
    <property type="molecule type" value="Genomic_DNA"/>
</dbReference>
<keyword evidence="3 6" id="KW-1133">Transmembrane helix</keyword>
<accession>A0ABN4YMN1</accession>
<protein>
    <recommendedName>
        <fullName evidence="7">Translocation and assembly module TamB C-terminal domain-containing protein</fullName>
    </recommendedName>
</protein>
<dbReference type="Proteomes" id="UP000191820">
    <property type="component" value="Chromosome"/>
</dbReference>
<evidence type="ECO:0000313" key="9">
    <source>
        <dbReference type="Proteomes" id="UP000191820"/>
    </source>
</evidence>
<feature type="region of interest" description="Disordered" evidence="5">
    <location>
        <begin position="146"/>
        <end position="176"/>
    </location>
</feature>
<evidence type="ECO:0000256" key="4">
    <source>
        <dbReference type="ARBA" id="ARBA00023136"/>
    </source>
</evidence>
<feature type="compositionally biased region" description="Basic and acidic residues" evidence="5">
    <location>
        <begin position="151"/>
        <end position="165"/>
    </location>
</feature>
<feature type="transmembrane region" description="Helical" evidence="6">
    <location>
        <begin position="47"/>
        <end position="68"/>
    </location>
</feature>
<reference evidence="8 9" key="1">
    <citation type="submission" date="2017-03" db="EMBL/GenBank/DDBJ databases">
        <title>Genome sequencing of Shewanella japonica KCTC 22435.</title>
        <authorList>
            <person name="Kim K.M."/>
        </authorList>
    </citation>
    <scope>NUCLEOTIDE SEQUENCE [LARGE SCALE GENOMIC DNA]</scope>
    <source>
        <strain evidence="8 9">KCTC 22435</strain>
    </source>
</reference>
<dbReference type="Pfam" id="PF04357">
    <property type="entry name" value="TamB"/>
    <property type="match status" value="1"/>
</dbReference>
<dbReference type="RefSeq" id="WP_080916087.1">
    <property type="nucleotide sequence ID" value="NZ_CP020472.1"/>
</dbReference>
<evidence type="ECO:0000256" key="3">
    <source>
        <dbReference type="ARBA" id="ARBA00022989"/>
    </source>
</evidence>
<proteinExistence type="predicted"/>
<dbReference type="PANTHER" id="PTHR36985:SF1">
    <property type="entry name" value="TRANSLOCATION AND ASSEMBLY MODULE SUBUNIT TAMB"/>
    <property type="match status" value="1"/>
</dbReference>